<protein>
    <submittedName>
        <fullName evidence="1">Uncharacterized protein</fullName>
    </submittedName>
</protein>
<accession>A0ABQ5FHK9</accession>
<comment type="caution">
    <text evidence="1">The sequence shown here is derived from an EMBL/GenBank/DDBJ whole genome shotgun (WGS) entry which is preliminary data.</text>
</comment>
<dbReference type="EMBL" id="BQNB010017341">
    <property type="protein sequence ID" value="GJT62047.1"/>
    <property type="molecule type" value="Genomic_DNA"/>
</dbReference>
<evidence type="ECO:0000313" key="2">
    <source>
        <dbReference type="Proteomes" id="UP001151760"/>
    </source>
</evidence>
<organism evidence="1 2">
    <name type="scientific">Tanacetum coccineum</name>
    <dbReference type="NCBI Taxonomy" id="301880"/>
    <lineage>
        <taxon>Eukaryota</taxon>
        <taxon>Viridiplantae</taxon>
        <taxon>Streptophyta</taxon>
        <taxon>Embryophyta</taxon>
        <taxon>Tracheophyta</taxon>
        <taxon>Spermatophyta</taxon>
        <taxon>Magnoliopsida</taxon>
        <taxon>eudicotyledons</taxon>
        <taxon>Gunneridae</taxon>
        <taxon>Pentapetalae</taxon>
        <taxon>asterids</taxon>
        <taxon>campanulids</taxon>
        <taxon>Asterales</taxon>
        <taxon>Asteraceae</taxon>
        <taxon>Asteroideae</taxon>
        <taxon>Anthemideae</taxon>
        <taxon>Anthemidinae</taxon>
        <taxon>Tanacetum</taxon>
    </lineage>
</organism>
<name>A0ABQ5FHK9_9ASTR</name>
<sequence length="104" mass="12079">MVRCACSLEAVIRTSWTIRNPCRRFYGCPTLTQREAQQANELSNLTRQRQLLASVNYRRAIEELERLPGNLVACKTTEHLKRIQNAVFIEVIDLKKELRLQVPP</sequence>
<gene>
    <name evidence="1" type="ORF">Tco_1005580</name>
</gene>
<reference evidence="1" key="2">
    <citation type="submission" date="2022-01" db="EMBL/GenBank/DDBJ databases">
        <authorList>
            <person name="Yamashiro T."/>
            <person name="Shiraishi A."/>
            <person name="Satake H."/>
            <person name="Nakayama K."/>
        </authorList>
    </citation>
    <scope>NUCLEOTIDE SEQUENCE</scope>
</reference>
<dbReference type="Proteomes" id="UP001151760">
    <property type="component" value="Unassembled WGS sequence"/>
</dbReference>
<keyword evidence="2" id="KW-1185">Reference proteome</keyword>
<reference evidence="1" key="1">
    <citation type="journal article" date="2022" name="Int. J. Mol. Sci.">
        <title>Draft Genome of Tanacetum Coccineum: Genomic Comparison of Closely Related Tanacetum-Family Plants.</title>
        <authorList>
            <person name="Yamashiro T."/>
            <person name="Shiraishi A."/>
            <person name="Nakayama K."/>
            <person name="Satake H."/>
        </authorList>
    </citation>
    <scope>NUCLEOTIDE SEQUENCE</scope>
</reference>
<evidence type="ECO:0000313" key="1">
    <source>
        <dbReference type="EMBL" id="GJT62047.1"/>
    </source>
</evidence>
<proteinExistence type="predicted"/>